<gene>
    <name evidence="4" type="primary">acd M</name>
</gene>
<evidence type="ECO:0000256" key="2">
    <source>
        <dbReference type="ARBA" id="ARBA00023022"/>
    </source>
</evidence>
<name>Q8RQS0_LACAI</name>
<keyword evidence="4" id="KW-0614">Plasmid</keyword>
<evidence type="ECO:0000256" key="3">
    <source>
        <dbReference type="ARBA" id="ARBA00023048"/>
    </source>
</evidence>
<protein>
    <submittedName>
        <fullName evidence="4">Acidocin M</fullName>
    </submittedName>
</protein>
<dbReference type="InterPro" id="IPR010133">
    <property type="entry name" value="Bacteriocin_signal_seq"/>
</dbReference>
<reference evidence="4" key="2">
    <citation type="journal article" date="1995" name="Lett. Appl. Microbiol.">
        <title>Cloning and nucleotide sequence of the gene for acidocin 8912, a bacteriocin from Lactobacillus acidophilus TK8912.</title>
        <authorList>
            <person name="Kanatani K."/>
            <person name="Tahara T."/>
            <person name="Oshimura M."/>
            <person name="Sano K."/>
            <person name="Umezawa C."/>
        </authorList>
    </citation>
    <scope>NUCLEOTIDE SEQUENCE</scope>
    <source>
        <strain evidence="4">TK8912</strain>
        <plasmid evidence="4">pLA103</plasmid>
    </source>
</reference>
<dbReference type="GO" id="GO:0042742">
    <property type="term" value="P:defense response to bacterium"/>
    <property type="evidence" value="ECO:0007669"/>
    <property type="project" value="UniProtKB-KW"/>
</dbReference>
<evidence type="ECO:0000256" key="1">
    <source>
        <dbReference type="ARBA" id="ARBA00022529"/>
    </source>
</evidence>
<dbReference type="NCBIfam" id="TIGR01847">
    <property type="entry name" value="bacteriocin_sig"/>
    <property type="match status" value="1"/>
</dbReference>
<dbReference type="EMBL" id="AB081463">
    <property type="protein sequence ID" value="BAB86318.1"/>
    <property type="molecule type" value="Genomic_DNA"/>
</dbReference>
<dbReference type="NCBIfam" id="NF033837">
    <property type="entry name" value="GarQ_core"/>
    <property type="match status" value="1"/>
</dbReference>
<keyword evidence="2" id="KW-0044">Antibiotic</keyword>
<evidence type="ECO:0000313" key="4">
    <source>
        <dbReference type="EMBL" id="BAB86318.1"/>
    </source>
</evidence>
<reference evidence="4" key="1">
    <citation type="journal article" date="1995" name="FEMS Microbiol. Lett.">
        <title>Identification of the replication region of Lactobacillus acidophilus plasmid pLA103.</title>
        <authorList>
            <person name="Kanatani K."/>
            <person name="Tahara T."/>
            <person name="Oshimura M."/>
            <person name="Sano K."/>
            <person name="Umezawa C."/>
        </authorList>
    </citation>
    <scope>NUCLEOTIDE SEQUENCE</scope>
    <source>
        <strain evidence="4">TK8912</strain>
        <plasmid evidence="4">pLA103</plasmid>
    </source>
</reference>
<reference evidence="4" key="3">
    <citation type="submission" date="2002-03" db="EMBL/GenBank/DDBJ databases">
        <authorList>
            <person name="Nakachi I."/>
        </authorList>
    </citation>
    <scope>NUCLEOTIDE SEQUENCE</scope>
    <source>
        <strain evidence="4">TK8912</strain>
        <plasmid evidence="4">pLA103</plasmid>
    </source>
</reference>
<keyword evidence="3" id="KW-0078">Bacteriocin</keyword>
<organism evidence="4">
    <name type="scientific">Lactobacillus acidophilus</name>
    <dbReference type="NCBI Taxonomy" id="1579"/>
    <lineage>
        <taxon>Bacteria</taxon>
        <taxon>Bacillati</taxon>
        <taxon>Bacillota</taxon>
        <taxon>Bacilli</taxon>
        <taxon>Lactobacillales</taxon>
        <taxon>Lactobacillaceae</taxon>
        <taxon>Lactobacillus</taxon>
    </lineage>
</organism>
<proteinExistence type="predicted"/>
<dbReference type="GO" id="GO:0031640">
    <property type="term" value="P:killing of cells of another organism"/>
    <property type="evidence" value="ECO:0007669"/>
    <property type="project" value="UniProtKB-KW"/>
</dbReference>
<geneLocation type="plasmid" evidence="4">
    <name>pLA103</name>
</geneLocation>
<sequence length="83" mass="8855">SRDLLLFSNFGGGAVLLSYKELDTAKLQEISGGYSYFGGSNGYSWRDKRGHWHYTVTKGGFETVIGIIGDGWGSAGAPGPGQH</sequence>
<feature type="non-terminal residue" evidence="4">
    <location>
        <position position="1"/>
    </location>
</feature>
<keyword evidence="1" id="KW-0929">Antimicrobial</keyword>
<dbReference type="AlphaFoldDB" id="Q8RQS0"/>
<accession>Q8RQS0</accession>